<dbReference type="Pfam" id="PF01137">
    <property type="entry name" value="RTC"/>
    <property type="match status" value="1"/>
</dbReference>
<dbReference type="InterPro" id="IPR023797">
    <property type="entry name" value="RNA3'_phos_cyclase_dom"/>
</dbReference>
<protein>
    <recommendedName>
        <fullName evidence="2">RNA 3'-terminal phosphate cyclase domain-containing protein</fullName>
    </recommendedName>
</protein>
<dbReference type="OrthoDB" id="25029at2759"/>
<reference evidence="3 4" key="1">
    <citation type="submission" date="2017-10" db="EMBL/GenBank/DDBJ databases">
        <title>Comparative genomics in systemic dimorphic fungi from Ajellomycetaceae.</title>
        <authorList>
            <person name="Munoz J.F."/>
            <person name="Mcewen J.G."/>
            <person name="Clay O.K."/>
            <person name="Cuomo C.A."/>
        </authorList>
    </citation>
    <scope>NUCLEOTIDE SEQUENCE [LARGE SCALE GENOMIC DNA]</scope>
    <source>
        <strain evidence="3 4">UAMH5409</strain>
    </source>
</reference>
<dbReference type="Gene3D" id="3.65.10.20">
    <property type="entry name" value="RNA 3'-terminal phosphate cyclase domain"/>
    <property type="match status" value="2"/>
</dbReference>
<dbReference type="GO" id="GO:0003963">
    <property type="term" value="F:RNA-3'-phosphate cyclase activity"/>
    <property type="evidence" value="ECO:0007669"/>
    <property type="project" value="TreeGrafter"/>
</dbReference>
<name>A0A2B7XFY2_9EURO</name>
<dbReference type="STRING" id="1447875.A0A2B7XFY2"/>
<dbReference type="Proteomes" id="UP000223968">
    <property type="component" value="Unassembled WGS sequence"/>
</dbReference>
<evidence type="ECO:0000256" key="1">
    <source>
        <dbReference type="SAM" id="MobiDB-lite"/>
    </source>
</evidence>
<evidence type="ECO:0000313" key="4">
    <source>
        <dbReference type="Proteomes" id="UP000223968"/>
    </source>
</evidence>
<dbReference type="PANTHER" id="PTHR11096:SF0">
    <property type="entry name" value="RNA 3'-TERMINAL PHOSPHATE CYCLASE"/>
    <property type="match status" value="1"/>
</dbReference>
<proteinExistence type="predicted"/>
<dbReference type="InterPro" id="IPR000228">
    <property type="entry name" value="RNA3'_term_phos_cyc"/>
</dbReference>
<evidence type="ECO:0000259" key="2">
    <source>
        <dbReference type="Pfam" id="PF01137"/>
    </source>
</evidence>
<gene>
    <name evidence="3" type="ORF">AJ79_06263</name>
</gene>
<dbReference type="InterPro" id="IPR037136">
    <property type="entry name" value="RNA3'_phos_cyclase_dom_sf"/>
</dbReference>
<sequence>MLHLDGSTLEGGGQLVRNALALSALTGRPVTISNIRGGRKEPRGLRRSHTAAIQFLAEVCGGRIVGATVGSSEITFYPRGIEDALTNDLMGEDESLSLQRKLRLHPLPSASPIKSEYNIRLATPGSIFLIFQALYPYLLYAGTSLDSNGGIKSTSSLRRRIKLNITGGTNVSSSPSYDYVSQVLIPNFANLGLPRLSVKLNSRGWSYGAVQLGSVSFDIEPLGSSDSKEISDGDSSAKDTKQPKVNRQRRTADKVPSGTKSQTKVSHEIPLQFPRIDLEGLDPGFITQVDITVLAPDTTLQQAIATSPSKSGRQQTGKRKNQRRQGKKGSEKCPYKPAPLYEPQSADSEPSMSEDEDVYGTAELQSIRVFLETAAVKSINKALKPKLKDIGKASVKEAVTVKIHTTEATSDRTHIYLLLVAHTSTGFRLGRDILYSEYLSRRHKKNHRDSNSEKDMQALLRGMAHECVADLISEFPVAKNDGHADHLPGSKAKGCLDTYMRDQVVVFQALGQLDEQETGESQEPVSSIPPEEEGLSLHTLTAKWVCEQILGVKV</sequence>
<dbReference type="InterPro" id="IPR013792">
    <property type="entry name" value="RNA3'P_cycl/enolpyr_Trfase_a/b"/>
</dbReference>
<comment type="caution">
    <text evidence="3">The sequence shown here is derived from an EMBL/GenBank/DDBJ whole genome shotgun (WGS) entry which is preliminary data.</text>
</comment>
<organism evidence="3 4">
    <name type="scientific">Helicocarpus griseus UAMH5409</name>
    <dbReference type="NCBI Taxonomy" id="1447875"/>
    <lineage>
        <taxon>Eukaryota</taxon>
        <taxon>Fungi</taxon>
        <taxon>Dikarya</taxon>
        <taxon>Ascomycota</taxon>
        <taxon>Pezizomycotina</taxon>
        <taxon>Eurotiomycetes</taxon>
        <taxon>Eurotiomycetidae</taxon>
        <taxon>Onygenales</taxon>
        <taxon>Ajellomycetaceae</taxon>
        <taxon>Helicocarpus</taxon>
    </lineage>
</organism>
<dbReference type="EMBL" id="PDNB01000109">
    <property type="protein sequence ID" value="PGH07528.1"/>
    <property type="molecule type" value="Genomic_DNA"/>
</dbReference>
<dbReference type="PANTHER" id="PTHR11096">
    <property type="entry name" value="RNA 3' TERMINAL PHOSPHATE CYCLASE"/>
    <property type="match status" value="1"/>
</dbReference>
<dbReference type="SUPFAM" id="SSF55205">
    <property type="entry name" value="EPT/RTPC-like"/>
    <property type="match status" value="1"/>
</dbReference>
<dbReference type="AlphaFoldDB" id="A0A2B7XFY2"/>
<evidence type="ECO:0000313" key="3">
    <source>
        <dbReference type="EMBL" id="PGH07528.1"/>
    </source>
</evidence>
<dbReference type="GO" id="GO:0005634">
    <property type="term" value="C:nucleus"/>
    <property type="evidence" value="ECO:0007669"/>
    <property type="project" value="TreeGrafter"/>
</dbReference>
<feature type="domain" description="RNA 3'-terminal phosphate cyclase" evidence="2">
    <location>
        <begin position="9"/>
        <end position="554"/>
    </location>
</feature>
<feature type="region of interest" description="Disordered" evidence="1">
    <location>
        <begin position="224"/>
        <end position="268"/>
    </location>
</feature>
<dbReference type="GO" id="GO:0006396">
    <property type="term" value="P:RNA processing"/>
    <property type="evidence" value="ECO:0007669"/>
    <property type="project" value="InterPro"/>
</dbReference>
<feature type="region of interest" description="Disordered" evidence="1">
    <location>
        <begin position="303"/>
        <end position="358"/>
    </location>
</feature>
<accession>A0A2B7XFY2</accession>
<keyword evidence="4" id="KW-1185">Reference proteome</keyword>
<feature type="compositionally biased region" description="Basic and acidic residues" evidence="1">
    <location>
        <begin position="226"/>
        <end position="242"/>
    </location>
</feature>
<feature type="compositionally biased region" description="Basic residues" evidence="1">
    <location>
        <begin position="316"/>
        <end position="327"/>
    </location>
</feature>